<dbReference type="Proteomes" id="UP000676649">
    <property type="component" value="Chromosome"/>
</dbReference>
<accession>A0A975MNZ7</accession>
<sequence>MSSSDVNMQIDEKRVYGQTVCGKIAECIAKLGFPLELKLPSPEFDAAVFHLVVDPYTQSQDLTGYWYDTAKQRIGQIKFYGDGSFYAEYDVVQPHPTKKRWFVEAINAWGKLDNIKVEAKLLDIPQ</sequence>
<proteinExistence type="predicted"/>
<protein>
    <submittedName>
        <fullName evidence="1">Uncharacterized protein</fullName>
    </submittedName>
</protein>
<keyword evidence="2" id="KW-1185">Reference proteome</keyword>
<name>A0A975MNZ7_9GAMM</name>
<evidence type="ECO:0000313" key="1">
    <source>
        <dbReference type="EMBL" id="QWF71129.1"/>
    </source>
</evidence>
<dbReference type="AlphaFoldDB" id="A0A975MNZ7"/>
<gene>
    <name evidence="1" type="ORF">KEF85_01120</name>
</gene>
<dbReference type="KEGG" id="mpad:KEF85_01120"/>
<dbReference type="EMBL" id="CP073754">
    <property type="protein sequence ID" value="QWF71129.1"/>
    <property type="molecule type" value="Genomic_DNA"/>
</dbReference>
<reference evidence="1" key="1">
    <citation type="submission" date="2021-04" db="EMBL/GenBank/DDBJ databases">
        <title>Draft genome sequence data of methanotrophic Methylovulum sp. strain S1L and Methylomonas sp. strain S2AM isolated from boreal lake water columns.</title>
        <authorList>
            <person name="Rissanen A.J."/>
            <person name="Mangayil R."/>
            <person name="Svenning M.M."/>
            <person name="Khanongnuch R."/>
        </authorList>
    </citation>
    <scope>NUCLEOTIDE SEQUENCE</scope>
    <source>
        <strain evidence="1">S2AM</strain>
    </source>
</reference>
<dbReference type="RefSeq" id="WP_215582754.1">
    <property type="nucleotide sequence ID" value="NZ_CP073754.1"/>
</dbReference>
<organism evidence="1 2">
    <name type="scientific">Methylomonas paludis</name>
    <dbReference type="NCBI Taxonomy" id="1173101"/>
    <lineage>
        <taxon>Bacteria</taxon>
        <taxon>Pseudomonadati</taxon>
        <taxon>Pseudomonadota</taxon>
        <taxon>Gammaproteobacteria</taxon>
        <taxon>Methylococcales</taxon>
        <taxon>Methylococcaceae</taxon>
        <taxon>Methylomonas</taxon>
    </lineage>
</organism>
<evidence type="ECO:0000313" key="2">
    <source>
        <dbReference type="Proteomes" id="UP000676649"/>
    </source>
</evidence>